<dbReference type="Proteomes" id="UP000278632">
    <property type="component" value="Unassembled WGS sequence"/>
</dbReference>
<evidence type="ECO:0000313" key="4">
    <source>
        <dbReference type="EMBL" id="RNL42967.1"/>
    </source>
</evidence>
<evidence type="ECO:0000259" key="2">
    <source>
        <dbReference type="PROSITE" id="PS50110"/>
    </source>
</evidence>
<dbReference type="InterPro" id="IPR007492">
    <property type="entry name" value="LytTR_DNA-bd_dom"/>
</dbReference>
<gene>
    <name evidence="4" type="ORF">DMP08_08265</name>
</gene>
<dbReference type="InterPro" id="IPR046947">
    <property type="entry name" value="LytR-like"/>
</dbReference>
<dbReference type="InterPro" id="IPR001789">
    <property type="entry name" value="Sig_transdc_resp-reg_receiver"/>
</dbReference>
<dbReference type="PROSITE" id="PS50930">
    <property type="entry name" value="HTH_LYTTR"/>
    <property type="match status" value="1"/>
</dbReference>
<organism evidence="4 5">
    <name type="scientific">Paraeggerthella hongkongensis</name>
    <dbReference type="NCBI Taxonomy" id="230658"/>
    <lineage>
        <taxon>Bacteria</taxon>
        <taxon>Bacillati</taxon>
        <taxon>Actinomycetota</taxon>
        <taxon>Coriobacteriia</taxon>
        <taxon>Eggerthellales</taxon>
        <taxon>Eggerthellaceae</taxon>
        <taxon>Paraeggerthella</taxon>
    </lineage>
</organism>
<dbReference type="OrthoDB" id="236568at2"/>
<proteinExistence type="predicted"/>
<feature type="domain" description="HTH LytTR-type" evidence="3">
    <location>
        <begin position="132"/>
        <end position="202"/>
    </location>
</feature>
<feature type="domain" description="Response regulatory" evidence="2">
    <location>
        <begin position="3"/>
        <end position="122"/>
    </location>
</feature>
<dbReference type="GO" id="GO:0000156">
    <property type="term" value="F:phosphorelay response regulator activity"/>
    <property type="evidence" value="ECO:0007669"/>
    <property type="project" value="InterPro"/>
</dbReference>
<evidence type="ECO:0008006" key="6">
    <source>
        <dbReference type="Google" id="ProtNLM"/>
    </source>
</evidence>
<dbReference type="PROSITE" id="PS50110">
    <property type="entry name" value="RESPONSE_REGULATORY"/>
    <property type="match status" value="1"/>
</dbReference>
<dbReference type="PANTHER" id="PTHR37299:SF1">
    <property type="entry name" value="STAGE 0 SPORULATION PROTEIN A HOMOLOG"/>
    <property type="match status" value="1"/>
</dbReference>
<dbReference type="Pfam" id="PF04397">
    <property type="entry name" value="LytTR"/>
    <property type="match status" value="1"/>
</dbReference>
<evidence type="ECO:0000256" key="1">
    <source>
        <dbReference type="PROSITE-ProRule" id="PRU00169"/>
    </source>
</evidence>
<dbReference type="SMART" id="SM00448">
    <property type="entry name" value="REC"/>
    <property type="match status" value="1"/>
</dbReference>
<keyword evidence="1" id="KW-0597">Phosphoprotein</keyword>
<name>A0A3N0B792_9ACTN</name>
<reference evidence="5" key="1">
    <citation type="submission" date="2018-05" db="EMBL/GenBank/DDBJ databases">
        <title>Genome Sequencing of selected type strains of the family Eggerthellaceae.</title>
        <authorList>
            <person name="Danylec N."/>
            <person name="Stoll D.A."/>
            <person name="Doetsch A."/>
            <person name="Huch M."/>
        </authorList>
    </citation>
    <scope>NUCLEOTIDE SEQUENCE [LARGE SCALE GENOMIC DNA]</scope>
    <source>
        <strain evidence="5">DSM 16106</strain>
    </source>
</reference>
<accession>A0A3N0B792</accession>
<comment type="caution">
    <text evidence="4">The sequence shown here is derived from an EMBL/GenBank/DDBJ whole genome shotgun (WGS) entry which is preliminary data.</text>
</comment>
<dbReference type="InterPro" id="IPR011006">
    <property type="entry name" value="CheY-like_superfamily"/>
</dbReference>
<dbReference type="AlphaFoldDB" id="A0A3N0B792"/>
<evidence type="ECO:0000259" key="3">
    <source>
        <dbReference type="PROSITE" id="PS50930"/>
    </source>
</evidence>
<dbReference type="Gene3D" id="2.40.50.1020">
    <property type="entry name" value="LytTr DNA-binding domain"/>
    <property type="match status" value="1"/>
</dbReference>
<dbReference type="RefSeq" id="WP_123192448.1">
    <property type="nucleotide sequence ID" value="NZ_QICD01000015.1"/>
</dbReference>
<keyword evidence="5" id="KW-1185">Reference proteome</keyword>
<dbReference type="PANTHER" id="PTHR37299">
    <property type="entry name" value="TRANSCRIPTIONAL REGULATOR-RELATED"/>
    <property type="match status" value="1"/>
</dbReference>
<evidence type="ECO:0000313" key="5">
    <source>
        <dbReference type="Proteomes" id="UP000278632"/>
    </source>
</evidence>
<dbReference type="GO" id="GO:0003677">
    <property type="term" value="F:DNA binding"/>
    <property type="evidence" value="ECO:0007669"/>
    <property type="project" value="InterPro"/>
</dbReference>
<dbReference type="EMBL" id="QICD01000015">
    <property type="protein sequence ID" value="RNL42967.1"/>
    <property type="molecule type" value="Genomic_DNA"/>
</dbReference>
<protein>
    <recommendedName>
        <fullName evidence="6">DNA-binding response regulator</fullName>
    </recommendedName>
</protein>
<sequence length="240" mass="27157">MILVLICEDVPQEADLLDQLVHRYAHDRDIEIGTQLYDSGERLLMNYERGEAGVVFFDIIMEGGMSGVEAARELRKKDPDVPVVFATSSAEFALDGYDVQAVHYLLKPLTYEKVADALDRCGKLLATTRRTIDITVNRERERVLVRDILYAEVFGNRAIVRLHGRTIVSYTPLAQLLEMAGESFLRCHRSYIVNMNCIERVDGREFVLATGDRIPIRANGRAAVLEAYQAFLSKEFRIGS</sequence>
<dbReference type="Pfam" id="PF00072">
    <property type="entry name" value="Response_reg"/>
    <property type="match status" value="1"/>
</dbReference>
<dbReference type="SUPFAM" id="SSF52172">
    <property type="entry name" value="CheY-like"/>
    <property type="match status" value="1"/>
</dbReference>
<dbReference type="SMART" id="SM00850">
    <property type="entry name" value="LytTR"/>
    <property type="match status" value="1"/>
</dbReference>
<feature type="modified residue" description="4-aspartylphosphate" evidence="1">
    <location>
        <position position="58"/>
    </location>
</feature>
<dbReference type="Gene3D" id="3.40.50.2300">
    <property type="match status" value="1"/>
</dbReference>